<sequence length="171" mass="18532">LHGSQTNYLDIQAPVAALCWLKVSPPVLSAAQGGATRRSSSFIPADRHRPPALLQAAGWTPGPGPLPLGLSRLGSGENAHLEVRSRNLPQSESVQIAVERRPLRQKQRHCLDAQQTERLQVGVRAAQSPAASMLSPLLLTVLLLGSVQVRTRCLGFKWVEGFFGFNQNPPH</sequence>
<protein>
    <submittedName>
        <fullName evidence="1">Uncharacterized protein</fullName>
    </submittedName>
</protein>
<gene>
    <name evidence="1" type="ORF">GOODEAATRI_025134</name>
</gene>
<comment type="caution">
    <text evidence="1">The sequence shown here is derived from an EMBL/GenBank/DDBJ whole genome shotgun (WGS) entry which is preliminary data.</text>
</comment>
<accession>A0ABV0NGP4</accession>
<proteinExistence type="predicted"/>
<evidence type="ECO:0000313" key="1">
    <source>
        <dbReference type="EMBL" id="MEQ2169422.1"/>
    </source>
</evidence>
<dbReference type="Proteomes" id="UP001476798">
    <property type="component" value="Unassembled WGS sequence"/>
</dbReference>
<reference evidence="1 2" key="1">
    <citation type="submission" date="2021-06" db="EMBL/GenBank/DDBJ databases">
        <authorList>
            <person name="Palmer J.M."/>
        </authorList>
    </citation>
    <scope>NUCLEOTIDE SEQUENCE [LARGE SCALE GENOMIC DNA]</scope>
    <source>
        <strain evidence="1 2">GA_2019</strain>
        <tissue evidence="1">Muscle</tissue>
    </source>
</reference>
<keyword evidence="2" id="KW-1185">Reference proteome</keyword>
<evidence type="ECO:0000313" key="2">
    <source>
        <dbReference type="Proteomes" id="UP001476798"/>
    </source>
</evidence>
<feature type="non-terminal residue" evidence="1">
    <location>
        <position position="1"/>
    </location>
</feature>
<dbReference type="EMBL" id="JAHRIO010032899">
    <property type="protein sequence ID" value="MEQ2169422.1"/>
    <property type="molecule type" value="Genomic_DNA"/>
</dbReference>
<name>A0ABV0NGP4_9TELE</name>
<organism evidence="1 2">
    <name type="scientific">Goodea atripinnis</name>
    <dbReference type="NCBI Taxonomy" id="208336"/>
    <lineage>
        <taxon>Eukaryota</taxon>
        <taxon>Metazoa</taxon>
        <taxon>Chordata</taxon>
        <taxon>Craniata</taxon>
        <taxon>Vertebrata</taxon>
        <taxon>Euteleostomi</taxon>
        <taxon>Actinopterygii</taxon>
        <taxon>Neopterygii</taxon>
        <taxon>Teleostei</taxon>
        <taxon>Neoteleostei</taxon>
        <taxon>Acanthomorphata</taxon>
        <taxon>Ovalentaria</taxon>
        <taxon>Atherinomorphae</taxon>
        <taxon>Cyprinodontiformes</taxon>
        <taxon>Goodeidae</taxon>
        <taxon>Goodea</taxon>
    </lineage>
</organism>